<dbReference type="KEGG" id="nsa:Nitsa_1193"/>
<dbReference type="HOGENOM" id="CLU_014322_8_1_7"/>
<dbReference type="Pfam" id="PF01520">
    <property type="entry name" value="Amidase_3"/>
    <property type="match status" value="1"/>
</dbReference>
<accession>E6WYD4</accession>
<dbReference type="OrthoDB" id="5344211at2"/>
<evidence type="ECO:0000259" key="3">
    <source>
        <dbReference type="Pfam" id="PF01520"/>
    </source>
</evidence>
<dbReference type="RefSeq" id="WP_013554137.1">
    <property type="nucleotide sequence ID" value="NC_014935.1"/>
</dbReference>
<proteinExistence type="predicted"/>
<gene>
    <name evidence="4" type="ordered locus">Nitsa_1193</name>
</gene>
<keyword evidence="5" id="KW-1185">Reference proteome</keyword>
<evidence type="ECO:0000313" key="5">
    <source>
        <dbReference type="Proteomes" id="UP000008633"/>
    </source>
</evidence>
<sequence length="186" mass="20814">MKKIALVVGHRKNAQGAWGNAGVSEFKYNSHLAEAIKDKLDQVGFGGEVKIFFRDDLPGGYGEKMKRLHKRIDEWGADYSVSMHFNAAGRQDVNGHEVLYCSKTGRKVAEIFDEALDHSLKNKDRKIKKKTRKDRGGGFLCRGKSVCVLVEPFFAAHQKEYMPGTPGYDALLHAYANAIIRTAKEV</sequence>
<dbReference type="EC" id="3.5.1.28" evidence="2"/>
<dbReference type="GO" id="GO:0008745">
    <property type="term" value="F:N-acetylmuramoyl-L-alanine amidase activity"/>
    <property type="evidence" value="ECO:0007669"/>
    <property type="project" value="UniProtKB-EC"/>
</dbReference>
<name>E6WYD4_NITSE</name>
<reference evidence="4 5" key="1">
    <citation type="journal article" date="2011" name="Stand. Genomic Sci.">
        <title>Complete genome sequence of Nitratifractor salsuginis type strain (E9I37-1).</title>
        <authorList>
            <person name="Anderson I."/>
            <person name="Sikorski J."/>
            <person name="Zeytun A."/>
            <person name="Nolan M."/>
            <person name="Lapidus A."/>
            <person name="Lucas S."/>
            <person name="Hammon N."/>
            <person name="Deshpande S."/>
            <person name="Cheng J.F."/>
            <person name="Tapia R."/>
            <person name="Han C."/>
            <person name="Goodwin L."/>
            <person name="Pitluck S."/>
            <person name="Liolios K."/>
            <person name="Pagani I."/>
            <person name="Ivanova N."/>
            <person name="Huntemann M."/>
            <person name="Mavromatis K."/>
            <person name="Ovchinikova G."/>
            <person name="Pati A."/>
            <person name="Chen A."/>
            <person name="Palaniappan K."/>
            <person name="Land M."/>
            <person name="Hauser L."/>
            <person name="Brambilla E.M."/>
            <person name="Ngatchou-Djao O.D."/>
            <person name="Rohde M."/>
            <person name="Tindall B.J."/>
            <person name="Goker M."/>
            <person name="Detter J.C."/>
            <person name="Woyke T."/>
            <person name="Bristow J."/>
            <person name="Eisen J.A."/>
            <person name="Markowitz V."/>
            <person name="Hugenholtz P."/>
            <person name="Klenk H.P."/>
            <person name="Kyrpides N.C."/>
        </authorList>
    </citation>
    <scope>NUCLEOTIDE SEQUENCE [LARGE SCALE GENOMIC DNA]</scope>
    <source>
        <strain evidence="5">DSM 16511 / JCM 12458 / E9I37-1</strain>
    </source>
</reference>
<dbReference type="GO" id="GO:0009253">
    <property type="term" value="P:peptidoglycan catabolic process"/>
    <property type="evidence" value="ECO:0007669"/>
    <property type="project" value="InterPro"/>
</dbReference>
<dbReference type="PANTHER" id="PTHR30404:SF8">
    <property type="entry name" value="AUTOLYSIN PH-RELATED"/>
    <property type="match status" value="1"/>
</dbReference>
<comment type="catalytic activity">
    <reaction evidence="1">
        <text>Hydrolyzes the link between N-acetylmuramoyl residues and L-amino acid residues in certain cell-wall glycopeptides.</text>
        <dbReference type="EC" id="3.5.1.28"/>
    </reaction>
</comment>
<dbReference type="AlphaFoldDB" id="E6WYD4"/>
<dbReference type="GO" id="GO:0030288">
    <property type="term" value="C:outer membrane-bounded periplasmic space"/>
    <property type="evidence" value="ECO:0007669"/>
    <property type="project" value="TreeGrafter"/>
</dbReference>
<dbReference type="Proteomes" id="UP000008633">
    <property type="component" value="Chromosome"/>
</dbReference>
<dbReference type="InterPro" id="IPR002508">
    <property type="entry name" value="MurNAc-LAA_cat"/>
</dbReference>
<keyword evidence="4" id="KW-0378">Hydrolase</keyword>
<evidence type="ECO:0000313" key="4">
    <source>
        <dbReference type="EMBL" id="ADV46446.1"/>
    </source>
</evidence>
<dbReference type="STRING" id="749222.Nitsa_1193"/>
<reference evidence="5" key="2">
    <citation type="submission" date="2011-01" db="EMBL/GenBank/DDBJ databases">
        <title>The complete genome of Nitratifractor salsuginis DSM 16511.</title>
        <authorList>
            <consortium name="US DOE Joint Genome Institute (JGI-PGF)"/>
            <person name="Lucas S."/>
            <person name="Copeland A."/>
            <person name="Lapidus A."/>
            <person name="Bruce D."/>
            <person name="Goodwin L."/>
            <person name="Pitluck S."/>
            <person name="Kyrpides N."/>
            <person name="Mavromatis K."/>
            <person name="Ivanova N."/>
            <person name="Mikhailova N."/>
            <person name="Zeytun A."/>
            <person name="Detter J.C."/>
            <person name="Tapia R."/>
            <person name="Han C."/>
            <person name="Land M."/>
            <person name="Hauser L."/>
            <person name="Markowitz V."/>
            <person name="Cheng J.-F."/>
            <person name="Hugenholtz P."/>
            <person name="Woyke T."/>
            <person name="Wu D."/>
            <person name="Tindall B."/>
            <person name="Schuetze A."/>
            <person name="Brambilla E."/>
            <person name="Klenk H.-P."/>
            <person name="Eisen J.A."/>
        </authorList>
    </citation>
    <scope>NUCLEOTIDE SEQUENCE [LARGE SCALE GENOMIC DNA]</scope>
    <source>
        <strain evidence="5">DSM 16511 / JCM 12458 / E9I37-1</strain>
    </source>
</reference>
<dbReference type="SUPFAM" id="SSF53187">
    <property type="entry name" value="Zn-dependent exopeptidases"/>
    <property type="match status" value="1"/>
</dbReference>
<feature type="domain" description="MurNAc-LAA" evidence="3">
    <location>
        <begin position="4"/>
        <end position="161"/>
    </location>
</feature>
<evidence type="ECO:0000256" key="2">
    <source>
        <dbReference type="ARBA" id="ARBA00011901"/>
    </source>
</evidence>
<evidence type="ECO:0000256" key="1">
    <source>
        <dbReference type="ARBA" id="ARBA00001561"/>
    </source>
</evidence>
<dbReference type="eggNOG" id="COG0860">
    <property type="taxonomic scope" value="Bacteria"/>
</dbReference>
<organism evidence="4 5">
    <name type="scientific">Nitratifractor salsuginis (strain DSM 16511 / JCM 12458 / E9I37-1)</name>
    <dbReference type="NCBI Taxonomy" id="749222"/>
    <lineage>
        <taxon>Bacteria</taxon>
        <taxon>Pseudomonadati</taxon>
        <taxon>Campylobacterota</taxon>
        <taxon>Epsilonproteobacteria</taxon>
        <taxon>Campylobacterales</taxon>
        <taxon>Sulfurovaceae</taxon>
        <taxon>Nitratifractor</taxon>
    </lineage>
</organism>
<dbReference type="Gene3D" id="3.40.630.40">
    <property type="entry name" value="Zn-dependent exopeptidases"/>
    <property type="match status" value="1"/>
</dbReference>
<dbReference type="PANTHER" id="PTHR30404">
    <property type="entry name" value="N-ACETYLMURAMOYL-L-ALANINE AMIDASE"/>
    <property type="match status" value="1"/>
</dbReference>
<dbReference type="InterPro" id="IPR050695">
    <property type="entry name" value="N-acetylmuramoyl_amidase_3"/>
</dbReference>
<protein>
    <recommendedName>
        <fullName evidence="2">N-acetylmuramoyl-L-alanine amidase</fullName>
        <ecNumber evidence="2">3.5.1.28</ecNumber>
    </recommendedName>
</protein>
<dbReference type="EMBL" id="CP002452">
    <property type="protein sequence ID" value="ADV46446.1"/>
    <property type="molecule type" value="Genomic_DNA"/>
</dbReference>